<evidence type="ECO:0000259" key="1">
    <source>
        <dbReference type="Pfam" id="PF04326"/>
    </source>
</evidence>
<dbReference type="InterPro" id="IPR038461">
    <property type="entry name" value="Schlafen_AlbA_2_dom_sf"/>
</dbReference>
<evidence type="ECO:0000313" key="2">
    <source>
        <dbReference type="EMBL" id="QEN05661.1"/>
    </source>
</evidence>
<dbReference type="RefSeq" id="WP_149568894.1">
    <property type="nucleotide sequence ID" value="NZ_CP035807.1"/>
</dbReference>
<dbReference type="OrthoDB" id="320597at2"/>
<name>A0A5C1QDK5_9SPIO</name>
<dbReference type="EMBL" id="CP035807">
    <property type="protein sequence ID" value="QEN05661.1"/>
    <property type="molecule type" value="Genomic_DNA"/>
</dbReference>
<reference evidence="2 3" key="2">
    <citation type="submission" date="2019-09" db="EMBL/GenBank/DDBJ databases">
        <title>Complete Genome Sequence and Methylome Analysis of free living Spirochaetas.</title>
        <authorList>
            <person name="Leshcheva N."/>
            <person name="Mikheeva N."/>
        </authorList>
    </citation>
    <scope>NUCLEOTIDE SEQUENCE [LARGE SCALE GENOMIC DNA]</scope>
    <source>
        <strain evidence="2 3">P</strain>
    </source>
</reference>
<dbReference type="Pfam" id="PF04326">
    <property type="entry name" value="SLFN_AlbA_2"/>
    <property type="match status" value="1"/>
</dbReference>
<dbReference type="AlphaFoldDB" id="A0A5C1QDK5"/>
<proteinExistence type="predicted"/>
<feature type="domain" description="Schlafen AlbA-2" evidence="1">
    <location>
        <begin position="14"/>
        <end position="125"/>
    </location>
</feature>
<dbReference type="InterPro" id="IPR038475">
    <property type="entry name" value="RecG_C_sf"/>
</dbReference>
<dbReference type="PANTHER" id="PTHR30595:SF6">
    <property type="entry name" value="SCHLAFEN ALBA-2 DOMAIN-CONTAINING PROTEIN"/>
    <property type="match status" value="1"/>
</dbReference>
<sequence length="382" mass="43005">MDLDSFNQIINQGENISVEFKSSEVRKESLAKEICSFSNTSGGVILLGVSDNGEIKGLNQNFNYEEWAMNIGRDHVVPSVTPIYSQIEINSLQVGILEIPKGSNKPYQTIGNKFLLRVGSTNRVATQAELMRLFQQSGMFHYDLLPVENTTINSLNSSYLSDYFTKYNIDYTDESDDERKKLLINTDVLAEDGSCTVAGLLLFGLKPQKYLYNASISIARFKGNLVGDELLDKQVIEGTLSNQIDISTSIIKNYIPVASRIEGNKRIDITDTYSERTIREVLVNAVVHRNYSISGSRIRIFIFDNRVECISPGRLPNTITTEKIRYGVSYAVNPVLVKFMENLRYIDKLGRGIPMVCSDANKIGKKVEFLEIGEDFKVVLWL</sequence>
<dbReference type="Pfam" id="PF13749">
    <property type="entry name" value="HATPase_c_4"/>
    <property type="match status" value="1"/>
</dbReference>
<dbReference type="Gene3D" id="3.30.950.30">
    <property type="entry name" value="Schlafen, AAA domain"/>
    <property type="match status" value="1"/>
</dbReference>
<dbReference type="KEGG" id="sper:EW093_13380"/>
<evidence type="ECO:0000313" key="3">
    <source>
        <dbReference type="Proteomes" id="UP000323824"/>
    </source>
</evidence>
<dbReference type="Proteomes" id="UP000323824">
    <property type="component" value="Chromosome"/>
</dbReference>
<organism evidence="2 3">
    <name type="scientific">Thiospirochaeta perfilievii</name>
    <dbReference type="NCBI Taxonomy" id="252967"/>
    <lineage>
        <taxon>Bacteria</taxon>
        <taxon>Pseudomonadati</taxon>
        <taxon>Spirochaetota</taxon>
        <taxon>Spirochaetia</taxon>
        <taxon>Spirochaetales</taxon>
        <taxon>Spirochaetaceae</taxon>
        <taxon>Thiospirochaeta</taxon>
    </lineage>
</organism>
<protein>
    <submittedName>
        <fullName evidence="2">Transcriptional regulator</fullName>
    </submittedName>
</protein>
<accession>A0A5C1QDK5</accession>
<gene>
    <name evidence="2" type="ORF">EW093_13380</name>
</gene>
<dbReference type="InterPro" id="IPR007421">
    <property type="entry name" value="Schlafen_AlbA_2_dom"/>
</dbReference>
<reference evidence="2 3" key="1">
    <citation type="submission" date="2019-02" db="EMBL/GenBank/DDBJ databases">
        <authorList>
            <person name="Fomenkov A."/>
            <person name="Dubinina G."/>
            <person name="Grabovich M."/>
            <person name="Vincze T."/>
            <person name="Roberts R.J."/>
        </authorList>
    </citation>
    <scope>NUCLEOTIDE SEQUENCE [LARGE SCALE GENOMIC DNA]</scope>
    <source>
        <strain evidence="2 3">P</strain>
    </source>
</reference>
<keyword evidence="3" id="KW-1185">Reference proteome</keyword>
<dbReference type="Gene3D" id="3.30.565.60">
    <property type="match status" value="1"/>
</dbReference>
<dbReference type="PANTHER" id="PTHR30595">
    <property type="entry name" value="GLPR-RELATED TRANSCRIPTIONAL REPRESSOR"/>
    <property type="match status" value="1"/>
</dbReference>